<dbReference type="Pfam" id="PF00749">
    <property type="entry name" value="tRNA-synt_1c"/>
    <property type="match status" value="1"/>
</dbReference>
<feature type="short sequence motif" description="'KMSKS' region" evidence="8">
    <location>
        <begin position="240"/>
        <end position="244"/>
    </location>
</feature>
<comment type="function">
    <text evidence="8">Catalyzes the attachment of glutamate to tRNA(Glu) in a two-step reaction: glutamate is first activated by ATP to form Glu-AMP and then transferred to the acceptor end of tRNA(Glu).</text>
</comment>
<dbReference type="Pfam" id="PF19269">
    <property type="entry name" value="Anticodon_2"/>
    <property type="match status" value="1"/>
</dbReference>
<evidence type="ECO:0000313" key="12">
    <source>
        <dbReference type="Proteomes" id="UP000297535"/>
    </source>
</evidence>
<dbReference type="PRINTS" id="PR00987">
    <property type="entry name" value="TRNASYNTHGLU"/>
</dbReference>
<comment type="subunit">
    <text evidence="8">Monomer.</text>
</comment>
<dbReference type="GO" id="GO:0005737">
    <property type="term" value="C:cytoplasm"/>
    <property type="evidence" value="ECO:0007669"/>
    <property type="project" value="UniProtKB-SubCell"/>
</dbReference>
<comment type="caution">
    <text evidence="11">The sequence shown here is derived from an EMBL/GenBank/DDBJ whole genome shotgun (WGS) entry which is preliminary data.</text>
</comment>
<keyword evidence="3 8" id="KW-0436">Ligase</keyword>
<dbReference type="PANTHER" id="PTHR43311">
    <property type="entry name" value="GLUTAMATE--TRNA LIGASE"/>
    <property type="match status" value="1"/>
</dbReference>
<evidence type="ECO:0000256" key="1">
    <source>
        <dbReference type="ARBA" id="ARBA00007894"/>
    </source>
</evidence>
<evidence type="ECO:0000259" key="10">
    <source>
        <dbReference type="Pfam" id="PF19269"/>
    </source>
</evidence>
<feature type="binding site" evidence="8">
    <location>
        <position position="243"/>
    </location>
    <ligand>
        <name>ATP</name>
        <dbReference type="ChEBI" id="CHEBI:30616"/>
    </ligand>
</feature>
<dbReference type="InterPro" id="IPR004527">
    <property type="entry name" value="Glu-tRNA-ligase_bac/mito"/>
</dbReference>
<proteinExistence type="inferred from homology"/>
<keyword evidence="5 8" id="KW-0067">ATP-binding</keyword>
<comment type="similarity">
    <text evidence="1 8">Belongs to the class-I aminoacyl-tRNA synthetase family. Glutamate--tRNA ligase type 1 subfamily.</text>
</comment>
<keyword evidence="6 8" id="KW-0648">Protein biosynthesis</keyword>
<evidence type="ECO:0000256" key="8">
    <source>
        <dbReference type="HAMAP-Rule" id="MF_00022"/>
    </source>
</evidence>
<dbReference type="SUPFAM" id="SSF48163">
    <property type="entry name" value="An anticodon-binding domain of class I aminoacyl-tRNA synthetases"/>
    <property type="match status" value="1"/>
</dbReference>
<dbReference type="GO" id="GO:0004818">
    <property type="term" value="F:glutamate-tRNA ligase activity"/>
    <property type="evidence" value="ECO:0007669"/>
    <property type="project" value="UniProtKB-UniRule"/>
</dbReference>
<comment type="catalytic activity">
    <reaction evidence="8">
        <text>tRNA(Glu) + L-glutamate + ATP = L-glutamyl-tRNA(Glu) + AMP + diphosphate</text>
        <dbReference type="Rhea" id="RHEA:23540"/>
        <dbReference type="Rhea" id="RHEA-COMP:9663"/>
        <dbReference type="Rhea" id="RHEA-COMP:9680"/>
        <dbReference type="ChEBI" id="CHEBI:29985"/>
        <dbReference type="ChEBI" id="CHEBI:30616"/>
        <dbReference type="ChEBI" id="CHEBI:33019"/>
        <dbReference type="ChEBI" id="CHEBI:78442"/>
        <dbReference type="ChEBI" id="CHEBI:78520"/>
        <dbReference type="ChEBI" id="CHEBI:456215"/>
        <dbReference type="EC" id="6.1.1.17"/>
    </reaction>
</comment>
<organism evidence="11 12">
    <name type="scientific">Methylobacterium nonmethylotrophicum</name>
    <dbReference type="NCBI Taxonomy" id="1141884"/>
    <lineage>
        <taxon>Bacteria</taxon>
        <taxon>Pseudomonadati</taxon>
        <taxon>Pseudomonadota</taxon>
        <taxon>Alphaproteobacteria</taxon>
        <taxon>Hyphomicrobiales</taxon>
        <taxon>Methylobacteriaceae</taxon>
        <taxon>Methylobacterium</taxon>
    </lineage>
</organism>
<name>A0A4Z0NJX5_9HYPH</name>
<dbReference type="GO" id="GO:0006424">
    <property type="term" value="P:glutamyl-tRNA aminoacylation"/>
    <property type="evidence" value="ECO:0007669"/>
    <property type="project" value="UniProtKB-UniRule"/>
</dbReference>
<evidence type="ECO:0000256" key="4">
    <source>
        <dbReference type="ARBA" id="ARBA00022741"/>
    </source>
</evidence>
<accession>A0A4Z0NJX5</accession>
<dbReference type="InterPro" id="IPR001412">
    <property type="entry name" value="aa-tRNA-synth_I_CS"/>
</dbReference>
<evidence type="ECO:0000256" key="2">
    <source>
        <dbReference type="ARBA" id="ARBA00022490"/>
    </source>
</evidence>
<dbReference type="AlphaFoldDB" id="A0A4Z0NJX5"/>
<dbReference type="SUPFAM" id="SSF52374">
    <property type="entry name" value="Nucleotidylyl transferase"/>
    <property type="match status" value="1"/>
</dbReference>
<evidence type="ECO:0000256" key="5">
    <source>
        <dbReference type="ARBA" id="ARBA00022840"/>
    </source>
</evidence>
<evidence type="ECO:0000256" key="6">
    <source>
        <dbReference type="ARBA" id="ARBA00022917"/>
    </source>
</evidence>
<dbReference type="InterPro" id="IPR008925">
    <property type="entry name" value="aa_tRNA-synth_I_cd-bd_sf"/>
</dbReference>
<dbReference type="InterPro" id="IPR045462">
    <property type="entry name" value="aa-tRNA-synth_I_cd-bd"/>
</dbReference>
<keyword evidence="12" id="KW-1185">Reference proteome</keyword>
<dbReference type="HAMAP" id="MF_00022">
    <property type="entry name" value="Glu_tRNA_synth_type1"/>
    <property type="match status" value="1"/>
</dbReference>
<dbReference type="PROSITE" id="PS00178">
    <property type="entry name" value="AA_TRNA_LIGASE_I"/>
    <property type="match status" value="1"/>
</dbReference>
<dbReference type="InterPro" id="IPR020751">
    <property type="entry name" value="aa-tRNA-synth_I_codon-bd_sub2"/>
</dbReference>
<sequence>MAPVVRFAPSPTGFLHIGNARPALFNALFARRTGGRFWLRLDDTDTARSTAAFAAAIAEDLSWLGIVPDGTFRQSERLAVYDAAAGRLKAAGRLYPAYETAEELERRRRRQLGRGLPPVYDRAALTLTAEERAALEAEGRRPHWRFRLDPGTVAWDDLVRGPCHVEADSLSDPVLIREDGSYLYTLPSVVDDAETGITHVIRGEDHVTNTAVQIQIFSALGAPVPVFAHHNLLTTASGEGLSKRLGHLSLRGLREAGYEPMAVAALAVLTGSAEAVRPVADLDELAALVDLAHVSRAPAKFDEHELDGLNARVVHGLPYAAVAERLTALGVAPEQGQAFWEVVRANLTRVSDAAGWWRVVQGPVTPVACENPDLLAAARAALPPEPWDAGTWKRVTEAARAATGLKGKALFLPLRLALTGLDHGPDLAGLLPLIGRERALARLGGETA</sequence>
<feature type="domain" description="Glutamyl/glutaminyl-tRNA synthetase class Ib catalytic" evidence="9">
    <location>
        <begin position="4"/>
        <end position="307"/>
    </location>
</feature>
<evidence type="ECO:0000256" key="7">
    <source>
        <dbReference type="ARBA" id="ARBA00023146"/>
    </source>
</evidence>
<dbReference type="Gene3D" id="1.10.10.350">
    <property type="match status" value="1"/>
</dbReference>
<evidence type="ECO:0000259" key="9">
    <source>
        <dbReference type="Pfam" id="PF00749"/>
    </source>
</evidence>
<reference evidence="11 12" key="1">
    <citation type="submission" date="2019-04" db="EMBL/GenBank/DDBJ databases">
        <authorList>
            <person name="Feng G."/>
            <person name="Zhu H."/>
        </authorList>
    </citation>
    <scope>NUCLEOTIDE SEQUENCE [LARGE SCALE GENOMIC DNA]</scope>
    <source>
        <strain evidence="11 12">6HR-1</strain>
    </source>
</reference>
<keyword evidence="2 8" id="KW-0963">Cytoplasm</keyword>
<keyword evidence="7 8" id="KW-0030">Aminoacyl-tRNA synthetase</keyword>
<evidence type="ECO:0000256" key="3">
    <source>
        <dbReference type="ARBA" id="ARBA00022598"/>
    </source>
</evidence>
<comment type="caution">
    <text evidence="8">Lacks conserved residue(s) required for the propagation of feature annotation.</text>
</comment>
<dbReference type="InterPro" id="IPR014729">
    <property type="entry name" value="Rossmann-like_a/b/a_fold"/>
</dbReference>
<keyword evidence="4 8" id="KW-0547">Nucleotide-binding</keyword>
<dbReference type="Gene3D" id="3.40.50.620">
    <property type="entry name" value="HUPs"/>
    <property type="match status" value="1"/>
</dbReference>
<feature type="domain" description="Aminoacyl-tRNA synthetase class I anticodon-binding" evidence="10">
    <location>
        <begin position="371"/>
        <end position="443"/>
    </location>
</feature>
<feature type="short sequence motif" description="'HIGH' region" evidence="8">
    <location>
        <begin position="9"/>
        <end position="19"/>
    </location>
</feature>
<dbReference type="OrthoDB" id="9807503at2"/>
<comment type="subcellular location">
    <subcellularLocation>
        <location evidence="8">Cytoplasm</location>
    </subcellularLocation>
</comment>
<dbReference type="InterPro" id="IPR000924">
    <property type="entry name" value="Glu/Gln-tRNA-synth"/>
</dbReference>
<dbReference type="EC" id="6.1.1.17" evidence="8"/>
<dbReference type="InterPro" id="IPR049940">
    <property type="entry name" value="GluQ/Sye"/>
</dbReference>
<dbReference type="NCBIfam" id="TIGR00464">
    <property type="entry name" value="gltX_bact"/>
    <property type="match status" value="1"/>
</dbReference>
<dbReference type="RefSeq" id="WP_135417558.1">
    <property type="nucleotide sequence ID" value="NZ_SRLB01000018.1"/>
</dbReference>
<evidence type="ECO:0000313" key="11">
    <source>
        <dbReference type="EMBL" id="TGD96629.1"/>
    </source>
</evidence>
<dbReference type="EMBL" id="SRLB01000018">
    <property type="protein sequence ID" value="TGD96629.1"/>
    <property type="molecule type" value="Genomic_DNA"/>
</dbReference>
<gene>
    <name evidence="8" type="primary">gltX</name>
    <name evidence="11" type="ORF">EU555_23035</name>
</gene>
<dbReference type="GO" id="GO:0005524">
    <property type="term" value="F:ATP binding"/>
    <property type="evidence" value="ECO:0007669"/>
    <property type="project" value="UniProtKB-UniRule"/>
</dbReference>
<dbReference type="PANTHER" id="PTHR43311:SF2">
    <property type="entry name" value="GLUTAMATE--TRNA LIGASE, MITOCHONDRIAL-RELATED"/>
    <property type="match status" value="1"/>
</dbReference>
<dbReference type="InterPro" id="IPR020058">
    <property type="entry name" value="Glu/Gln-tRNA-synth_Ib_cat-dom"/>
</dbReference>
<protein>
    <recommendedName>
        <fullName evidence="8">Glutamate--tRNA ligase</fullName>
        <ecNumber evidence="8">6.1.1.17</ecNumber>
    </recommendedName>
    <alternativeName>
        <fullName evidence="8">Glutamyl-tRNA synthetase</fullName>
        <shortName evidence="8">GluRS</shortName>
    </alternativeName>
</protein>
<dbReference type="Proteomes" id="UP000297535">
    <property type="component" value="Unassembled WGS sequence"/>
</dbReference>
<dbReference type="GO" id="GO:0000049">
    <property type="term" value="F:tRNA binding"/>
    <property type="evidence" value="ECO:0007669"/>
    <property type="project" value="InterPro"/>
</dbReference>